<accession>A0ABV6MDM2</accession>
<keyword evidence="3" id="KW-1185">Reference proteome</keyword>
<proteinExistence type="predicted"/>
<dbReference type="RefSeq" id="WP_377259244.1">
    <property type="nucleotide sequence ID" value="NZ_JBHLUH010000074.1"/>
</dbReference>
<evidence type="ECO:0000313" key="3">
    <source>
        <dbReference type="Proteomes" id="UP001589867"/>
    </source>
</evidence>
<dbReference type="EMBL" id="JBHLUH010000074">
    <property type="protein sequence ID" value="MFC0532696.1"/>
    <property type="molecule type" value="Genomic_DNA"/>
</dbReference>
<protein>
    <submittedName>
        <fullName evidence="2">DUF559 domain-containing protein</fullName>
    </submittedName>
</protein>
<reference evidence="2 3" key="1">
    <citation type="submission" date="2024-09" db="EMBL/GenBank/DDBJ databases">
        <authorList>
            <person name="Sun Q."/>
            <person name="Mori K."/>
        </authorList>
    </citation>
    <scope>NUCLEOTIDE SEQUENCE [LARGE SCALE GENOMIC DNA]</scope>
    <source>
        <strain evidence="2 3">TBRC 3947</strain>
    </source>
</reference>
<comment type="caution">
    <text evidence="2">The sequence shown here is derived from an EMBL/GenBank/DDBJ whole genome shotgun (WGS) entry which is preliminary data.</text>
</comment>
<organism evidence="2 3">
    <name type="scientific">Phytohabitans kaempferiae</name>
    <dbReference type="NCBI Taxonomy" id="1620943"/>
    <lineage>
        <taxon>Bacteria</taxon>
        <taxon>Bacillati</taxon>
        <taxon>Actinomycetota</taxon>
        <taxon>Actinomycetes</taxon>
        <taxon>Micromonosporales</taxon>
        <taxon>Micromonosporaceae</taxon>
    </lineage>
</organism>
<name>A0ABV6MDM2_9ACTN</name>
<evidence type="ECO:0000259" key="1">
    <source>
        <dbReference type="Pfam" id="PF04480"/>
    </source>
</evidence>
<dbReference type="SUPFAM" id="SSF52980">
    <property type="entry name" value="Restriction endonuclease-like"/>
    <property type="match status" value="1"/>
</dbReference>
<sequence length="298" mass="33158">MPRPPRRPAELAGKIFLARTALRGKLLTPAELRSAAWRPLFRGVYADASLTIDHRHRCLAVCWYLLPATGAVAGRSAAAIYGASTATTDEPVQVVVPRGVRFGPFGGLDVHAADLLDGDVRDLAGVRATTPARTCWDLAQWLDLVEAVVIVDLLIRRGLVTVTDLEAYARHRRGHRGWRRLLRAATLADPGAESPQESRLRVRLVLAGVPAPVTQYVIERDGRFLARVDLAWPEQKVAVEYDGLWHAAEDQIHRDRQRLNRLLGADWLVLHVTAKRLRDDFDGVVAELRAALRRRARS</sequence>
<feature type="domain" description="DUF559" evidence="1">
    <location>
        <begin position="228"/>
        <end position="292"/>
    </location>
</feature>
<dbReference type="InterPro" id="IPR007569">
    <property type="entry name" value="DUF559"/>
</dbReference>
<dbReference type="Proteomes" id="UP001589867">
    <property type="component" value="Unassembled WGS sequence"/>
</dbReference>
<gene>
    <name evidence="2" type="ORF">ACFFIA_34260</name>
</gene>
<dbReference type="Pfam" id="PF04480">
    <property type="entry name" value="DUF559"/>
    <property type="match status" value="1"/>
</dbReference>
<dbReference type="Gene3D" id="3.40.960.10">
    <property type="entry name" value="VSR Endonuclease"/>
    <property type="match status" value="1"/>
</dbReference>
<dbReference type="InterPro" id="IPR011335">
    <property type="entry name" value="Restrct_endonuc-II-like"/>
</dbReference>
<evidence type="ECO:0000313" key="2">
    <source>
        <dbReference type="EMBL" id="MFC0532696.1"/>
    </source>
</evidence>